<feature type="region of interest" description="Disordered" evidence="1">
    <location>
        <begin position="1"/>
        <end position="61"/>
    </location>
</feature>
<dbReference type="InParanoid" id="A0A7C8MTT2"/>
<keyword evidence="4" id="KW-1185">Reference proteome</keyword>
<evidence type="ECO:0000259" key="2">
    <source>
        <dbReference type="Pfam" id="PF20150"/>
    </source>
</evidence>
<feature type="compositionally biased region" description="Basic and acidic residues" evidence="1">
    <location>
        <begin position="11"/>
        <end position="21"/>
    </location>
</feature>
<evidence type="ECO:0000256" key="1">
    <source>
        <dbReference type="SAM" id="MobiDB-lite"/>
    </source>
</evidence>
<gene>
    <name evidence="3" type="ORF">GQX73_g2212</name>
</gene>
<dbReference type="Proteomes" id="UP000481858">
    <property type="component" value="Unassembled WGS sequence"/>
</dbReference>
<protein>
    <recommendedName>
        <fullName evidence="2">2EXR domain-containing protein</fullName>
    </recommendedName>
</protein>
<dbReference type="AlphaFoldDB" id="A0A7C8MTT2"/>
<comment type="caution">
    <text evidence="3">The sequence shown here is derived from an EMBL/GenBank/DDBJ whole genome shotgun (WGS) entry which is preliminary data.</text>
</comment>
<feature type="domain" description="2EXR" evidence="2">
    <location>
        <begin position="67"/>
        <end position="178"/>
    </location>
</feature>
<dbReference type="OrthoDB" id="3557569at2759"/>
<evidence type="ECO:0000313" key="4">
    <source>
        <dbReference type="Proteomes" id="UP000481858"/>
    </source>
</evidence>
<reference evidence="3 4" key="1">
    <citation type="submission" date="2019-12" db="EMBL/GenBank/DDBJ databases">
        <title>Draft genome sequence of the ascomycete Xylaria multiplex DSM 110363.</title>
        <authorList>
            <person name="Buettner E."/>
            <person name="Kellner H."/>
        </authorList>
    </citation>
    <scope>NUCLEOTIDE SEQUENCE [LARGE SCALE GENOMIC DNA]</scope>
    <source>
        <strain evidence="3 4">DSM 110363</strain>
    </source>
</reference>
<dbReference type="Pfam" id="PF20150">
    <property type="entry name" value="2EXR"/>
    <property type="match status" value="1"/>
</dbReference>
<accession>A0A7C8MTT2</accession>
<evidence type="ECO:0000313" key="3">
    <source>
        <dbReference type="EMBL" id="KAF2971330.1"/>
    </source>
</evidence>
<name>A0A7C8MTT2_9PEZI</name>
<dbReference type="InterPro" id="IPR045518">
    <property type="entry name" value="2EXR"/>
</dbReference>
<organism evidence="3 4">
    <name type="scientific">Xylaria multiplex</name>
    <dbReference type="NCBI Taxonomy" id="323545"/>
    <lineage>
        <taxon>Eukaryota</taxon>
        <taxon>Fungi</taxon>
        <taxon>Dikarya</taxon>
        <taxon>Ascomycota</taxon>
        <taxon>Pezizomycotina</taxon>
        <taxon>Sordariomycetes</taxon>
        <taxon>Xylariomycetidae</taxon>
        <taxon>Xylariales</taxon>
        <taxon>Xylariaceae</taxon>
        <taxon>Xylaria</taxon>
    </lineage>
</organism>
<proteinExistence type="predicted"/>
<dbReference type="EMBL" id="WUBL01000014">
    <property type="protein sequence ID" value="KAF2971330.1"/>
    <property type="molecule type" value="Genomic_DNA"/>
</dbReference>
<sequence length="349" mass="41010">MPYQTRSRTKQQAEKRPEQRTTRQTRNRTRQNQITRPNVSIAKRRPKGQTNRRTVKPPDKTRAVSIPFNNLPIEIRLMIWEEFTYTPRIIHLDIIDREPHKKRGLSCRFDPTPTDWYFNKGPEQVSNTLQFLIYYLNTPPGVYVVQSKGLLVDTPSSSQLCPLLGVNRESRYIALKQPLICFELDFPVFQRNRFENDRVRRAFAIRRHDVVFLDHCEAWAFDSLWPYGSTAANIANIMINLDIHHLDYQNPLAIPSWADIFFGAIGLIRRFQNLPSLENFYCLTRGSVAQERGRFDFEDLRQLAPAQFPEKVRDLEVWLSDYDVFPGMGRIDGEYYDIVKKAWKNVSVE</sequence>